<dbReference type="PROSITE" id="PS00517">
    <property type="entry name" value="RNASE_3_1"/>
    <property type="match status" value="1"/>
</dbReference>
<dbReference type="PANTHER" id="PTHR14950">
    <property type="entry name" value="DICER-RELATED"/>
    <property type="match status" value="1"/>
</dbReference>
<dbReference type="Gene3D" id="1.10.1520.10">
    <property type="entry name" value="Ribonuclease III domain"/>
    <property type="match status" value="2"/>
</dbReference>
<name>A0AAN8UHL7_9MAGN</name>
<evidence type="ECO:0000256" key="5">
    <source>
        <dbReference type="ARBA" id="ARBA00022759"/>
    </source>
</evidence>
<evidence type="ECO:0000259" key="9">
    <source>
        <dbReference type="PROSITE" id="PS50142"/>
    </source>
</evidence>
<reference evidence="10 11" key="1">
    <citation type="submission" date="2023-12" db="EMBL/GenBank/DDBJ databases">
        <title>A high-quality genome assembly for Dillenia turbinata (Dilleniales).</title>
        <authorList>
            <person name="Chanderbali A."/>
        </authorList>
    </citation>
    <scope>NUCLEOTIDE SEQUENCE [LARGE SCALE GENOMIC DNA]</scope>
    <source>
        <strain evidence="10">LSX21</strain>
        <tissue evidence="10">Leaf</tissue>
    </source>
</reference>
<keyword evidence="8" id="KW-0694">RNA-binding</keyword>
<dbReference type="InterPro" id="IPR036389">
    <property type="entry name" value="RNase_III_sf"/>
</dbReference>
<evidence type="ECO:0000256" key="6">
    <source>
        <dbReference type="ARBA" id="ARBA00022801"/>
    </source>
</evidence>
<evidence type="ECO:0000313" key="11">
    <source>
        <dbReference type="Proteomes" id="UP001370490"/>
    </source>
</evidence>
<dbReference type="Proteomes" id="UP001370490">
    <property type="component" value="Unassembled WGS sequence"/>
</dbReference>
<dbReference type="InterPro" id="IPR000999">
    <property type="entry name" value="RNase_III_dom"/>
</dbReference>
<dbReference type="GO" id="GO:0005634">
    <property type="term" value="C:nucleus"/>
    <property type="evidence" value="ECO:0007669"/>
    <property type="project" value="TreeGrafter"/>
</dbReference>
<keyword evidence="7" id="KW-0460">Magnesium</keyword>
<dbReference type="GO" id="GO:0003723">
    <property type="term" value="F:RNA binding"/>
    <property type="evidence" value="ECO:0007669"/>
    <property type="project" value="UniProtKB-KW"/>
</dbReference>
<keyword evidence="6" id="KW-0378">Hydrolase</keyword>
<sequence>MSDILFKDSKQGNARRFQGARPYKEYIRDSAFDPRRWVAPGQRSIRPVPCSCGVCTRQVPLESNFLTEDKEVVVGKCCDMGHRWMGSKTIADCVEALIGAYYIEGGLVAALHLMKWFSIDAELDHSLVDEAIKSASLFSYIPKANHIDNLEAKLGYQFSNKGLLLEAITHASEQEVGAAGYCYQRLEFLGDSVLDVLITRHLYQSHAEIDPGELTDLRSASVNNENFARVAVRQNFHPHLQHCSRLLYSQIEEYSKSVANTPNSKSFRSAKGPKALGDLVESIAGATLIDTKLDLEAVWRIFKPLLSPLVTPDKLELSPLLVAPIKMQKGGPRTSLFELCKKLQWPMPTFTSAEYKSRCPVEIGEGSERRPVFISFASNITLHIPHYGEIEITGDQRADKKSSLDSAALMMLYELEKRGMLVIGNT</sequence>
<evidence type="ECO:0000256" key="1">
    <source>
        <dbReference type="ARBA" id="ARBA00001936"/>
    </source>
</evidence>
<accession>A0AAN8UHL7</accession>
<dbReference type="EMBL" id="JBAMMX010000027">
    <property type="protein sequence ID" value="KAK6912889.1"/>
    <property type="molecule type" value="Genomic_DNA"/>
</dbReference>
<organism evidence="10 11">
    <name type="scientific">Dillenia turbinata</name>
    <dbReference type="NCBI Taxonomy" id="194707"/>
    <lineage>
        <taxon>Eukaryota</taxon>
        <taxon>Viridiplantae</taxon>
        <taxon>Streptophyta</taxon>
        <taxon>Embryophyta</taxon>
        <taxon>Tracheophyta</taxon>
        <taxon>Spermatophyta</taxon>
        <taxon>Magnoliopsida</taxon>
        <taxon>eudicotyledons</taxon>
        <taxon>Gunneridae</taxon>
        <taxon>Pentapetalae</taxon>
        <taxon>Dilleniales</taxon>
        <taxon>Dilleniaceae</taxon>
        <taxon>Dillenia</taxon>
    </lineage>
</organism>
<dbReference type="GO" id="GO:0030422">
    <property type="term" value="P:siRNA processing"/>
    <property type="evidence" value="ECO:0007669"/>
    <property type="project" value="TreeGrafter"/>
</dbReference>
<dbReference type="Pfam" id="PF00636">
    <property type="entry name" value="Ribonuclease_3"/>
    <property type="match status" value="1"/>
</dbReference>
<dbReference type="CDD" id="cd00593">
    <property type="entry name" value="RIBOc"/>
    <property type="match status" value="2"/>
</dbReference>
<dbReference type="FunFam" id="1.10.1520.10:FF:000004">
    <property type="entry name" value="Endoribonuclease dicer-like 1"/>
    <property type="match status" value="1"/>
</dbReference>
<keyword evidence="3" id="KW-0540">Nuclease</keyword>
<dbReference type="GO" id="GO:0005737">
    <property type="term" value="C:cytoplasm"/>
    <property type="evidence" value="ECO:0007669"/>
    <property type="project" value="TreeGrafter"/>
</dbReference>
<dbReference type="GO" id="GO:0046872">
    <property type="term" value="F:metal ion binding"/>
    <property type="evidence" value="ECO:0007669"/>
    <property type="project" value="UniProtKB-KW"/>
</dbReference>
<gene>
    <name evidence="10" type="ORF">RJ641_022490</name>
</gene>
<comment type="cofactor">
    <cofactor evidence="2">
        <name>Mg(2+)</name>
        <dbReference type="ChEBI" id="CHEBI:18420"/>
    </cofactor>
</comment>
<feature type="domain" description="RNase III" evidence="9">
    <location>
        <begin position="147"/>
        <end position="292"/>
    </location>
</feature>
<dbReference type="SMART" id="SM00535">
    <property type="entry name" value="RIBOc"/>
    <property type="match status" value="1"/>
</dbReference>
<evidence type="ECO:0000256" key="4">
    <source>
        <dbReference type="ARBA" id="ARBA00022723"/>
    </source>
</evidence>
<dbReference type="AlphaFoldDB" id="A0AAN8UHL7"/>
<comment type="cofactor">
    <cofactor evidence="1">
        <name>Mn(2+)</name>
        <dbReference type="ChEBI" id="CHEBI:29035"/>
    </cofactor>
</comment>
<dbReference type="Gene3D" id="3.30.160.20">
    <property type="match status" value="1"/>
</dbReference>
<evidence type="ECO:0000256" key="2">
    <source>
        <dbReference type="ARBA" id="ARBA00001946"/>
    </source>
</evidence>
<dbReference type="PANTHER" id="PTHR14950:SF46">
    <property type="entry name" value="ENDORIBONUCLEASE DICER HOMOLOG 3"/>
    <property type="match status" value="1"/>
</dbReference>
<dbReference type="PROSITE" id="PS50142">
    <property type="entry name" value="RNASE_3_2"/>
    <property type="match status" value="2"/>
</dbReference>
<evidence type="ECO:0000256" key="3">
    <source>
        <dbReference type="ARBA" id="ARBA00022722"/>
    </source>
</evidence>
<dbReference type="GO" id="GO:0004525">
    <property type="term" value="F:ribonuclease III activity"/>
    <property type="evidence" value="ECO:0007669"/>
    <property type="project" value="InterPro"/>
</dbReference>
<protein>
    <submittedName>
        <fullName evidence="10">Ribonuclease III domain</fullName>
    </submittedName>
</protein>
<evidence type="ECO:0000256" key="7">
    <source>
        <dbReference type="ARBA" id="ARBA00022842"/>
    </source>
</evidence>
<dbReference type="SUPFAM" id="SSF69065">
    <property type="entry name" value="RNase III domain-like"/>
    <property type="match status" value="2"/>
</dbReference>
<evidence type="ECO:0000313" key="10">
    <source>
        <dbReference type="EMBL" id="KAK6912889.1"/>
    </source>
</evidence>
<comment type="caution">
    <text evidence="10">The sequence shown here is derived from an EMBL/GenBank/DDBJ whole genome shotgun (WGS) entry which is preliminary data.</text>
</comment>
<evidence type="ECO:0000256" key="8">
    <source>
        <dbReference type="ARBA" id="ARBA00022884"/>
    </source>
</evidence>
<proteinExistence type="predicted"/>
<keyword evidence="5" id="KW-0255">Endonuclease</keyword>
<keyword evidence="11" id="KW-1185">Reference proteome</keyword>
<feature type="domain" description="RNase III" evidence="9">
    <location>
        <begin position="88"/>
        <end position="106"/>
    </location>
</feature>
<keyword evidence="4" id="KW-0479">Metal-binding</keyword>